<evidence type="ECO:0000256" key="10">
    <source>
        <dbReference type="RuleBase" id="RU004504"/>
    </source>
</evidence>
<name>A0A947DDF8_9CYAN</name>
<dbReference type="InterPro" id="IPR015421">
    <property type="entry name" value="PyrdxlP-dep_Trfase_major"/>
</dbReference>
<dbReference type="RefSeq" id="WP_215608077.1">
    <property type="nucleotide sequence ID" value="NZ_JADOES010000008.1"/>
</dbReference>
<evidence type="ECO:0000256" key="1">
    <source>
        <dbReference type="ARBA" id="ARBA00001933"/>
    </source>
</evidence>
<feature type="domain" description="Aminotransferase class V" evidence="12">
    <location>
        <begin position="3"/>
        <end position="370"/>
    </location>
</feature>
<protein>
    <recommendedName>
        <fullName evidence="3">cysteine desulfurase</fullName>
        <ecNumber evidence="3">2.8.1.7</ecNumber>
    </recommendedName>
</protein>
<dbReference type="Proteomes" id="UP000717364">
    <property type="component" value="Unassembled WGS sequence"/>
</dbReference>
<keyword evidence="6" id="KW-0663">Pyridoxal phosphate</keyword>
<dbReference type="Gene3D" id="1.10.260.50">
    <property type="match status" value="1"/>
</dbReference>
<organism evidence="13 14">
    <name type="scientific">Leptothoe spongobia TAU-MAC 1115</name>
    <dbReference type="NCBI Taxonomy" id="1967444"/>
    <lineage>
        <taxon>Bacteria</taxon>
        <taxon>Bacillati</taxon>
        <taxon>Cyanobacteriota</taxon>
        <taxon>Cyanophyceae</taxon>
        <taxon>Nodosilineales</taxon>
        <taxon>Cymatolegaceae</taxon>
        <taxon>Leptothoe</taxon>
        <taxon>Leptothoe spongobia</taxon>
    </lineage>
</organism>
<evidence type="ECO:0000313" key="13">
    <source>
        <dbReference type="EMBL" id="MBT9315007.1"/>
    </source>
</evidence>
<dbReference type="InterPro" id="IPR015424">
    <property type="entry name" value="PyrdxlP-dep_Trfase"/>
</dbReference>
<evidence type="ECO:0000256" key="8">
    <source>
        <dbReference type="ARBA" id="ARBA00023014"/>
    </source>
</evidence>
<dbReference type="PANTHER" id="PTHR11601:SF34">
    <property type="entry name" value="CYSTEINE DESULFURASE"/>
    <property type="match status" value="1"/>
</dbReference>
<keyword evidence="8" id="KW-0411">Iron-sulfur</keyword>
<dbReference type="InterPro" id="IPR016454">
    <property type="entry name" value="Cysteine_dSase"/>
</dbReference>
<dbReference type="Gene3D" id="3.40.640.10">
    <property type="entry name" value="Type I PLP-dependent aspartate aminotransferase-like (Major domain)"/>
    <property type="match status" value="1"/>
</dbReference>
<dbReference type="InterPro" id="IPR015422">
    <property type="entry name" value="PyrdxlP-dep_Trfase_small"/>
</dbReference>
<evidence type="ECO:0000259" key="12">
    <source>
        <dbReference type="Pfam" id="PF00266"/>
    </source>
</evidence>
<evidence type="ECO:0000256" key="5">
    <source>
        <dbReference type="ARBA" id="ARBA00022723"/>
    </source>
</evidence>
<evidence type="ECO:0000256" key="4">
    <source>
        <dbReference type="ARBA" id="ARBA00022679"/>
    </source>
</evidence>
<comment type="caution">
    <text evidence="13">The sequence shown here is derived from an EMBL/GenBank/DDBJ whole genome shotgun (WGS) entry which is preliminary data.</text>
</comment>
<dbReference type="GO" id="GO:0031071">
    <property type="term" value="F:cysteine desulfurase activity"/>
    <property type="evidence" value="ECO:0007669"/>
    <property type="project" value="UniProtKB-EC"/>
</dbReference>
<keyword evidence="11" id="KW-0175">Coiled coil</keyword>
<dbReference type="AlphaFoldDB" id="A0A947DDF8"/>
<dbReference type="PANTHER" id="PTHR11601">
    <property type="entry name" value="CYSTEINE DESULFURYLASE FAMILY MEMBER"/>
    <property type="match status" value="1"/>
</dbReference>
<dbReference type="NCBIfam" id="NF002806">
    <property type="entry name" value="PRK02948.1"/>
    <property type="match status" value="1"/>
</dbReference>
<evidence type="ECO:0000256" key="6">
    <source>
        <dbReference type="ARBA" id="ARBA00022898"/>
    </source>
</evidence>
<accession>A0A947DDF8</accession>
<reference evidence="13" key="2">
    <citation type="journal article" date="2021" name="Mar. Drugs">
        <title>Genome Reduction and Secondary Metabolism of the Marine Sponge-Associated Cyanobacterium Leptothoe.</title>
        <authorList>
            <person name="Konstantinou D."/>
            <person name="Popin R.V."/>
            <person name="Fewer D.P."/>
            <person name="Sivonen K."/>
            <person name="Gkelis S."/>
        </authorList>
    </citation>
    <scope>NUCLEOTIDE SEQUENCE</scope>
    <source>
        <strain evidence="13">TAU-MAC 1115</strain>
    </source>
</reference>
<dbReference type="EC" id="2.8.1.7" evidence="3"/>
<comment type="catalytic activity">
    <reaction evidence="9">
        <text>(sulfur carrier)-H + L-cysteine = (sulfur carrier)-SH + L-alanine</text>
        <dbReference type="Rhea" id="RHEA:43892"/>
        <dbReference type="Rhea" id="RHEA-COMP:14737"/>
        <dbReference type="Rhea" id="RHEA-COMP:14739"/>
        <dbReference type="ChEBI" id="CHEBI:29917"/>
        <dbReference type="ChEBI" id="CHEBI:35235"/>
        <dbReference type="ChEBI" id="CHEBI:57972"/>
        <dbReference type="ChEBI" id="CHEBI:64428"/>
        <dbReference type="EC" id="2.8.1.7"/>
    </reaction>
</comment>
<dbReference type="EMBL" id="JADOES010000008">
    <property type="protein sequence ID" value="MBT9315007.1"/>
    <property type="molecule type" value="Genomic_DNA"/>
</dbReference>
<keyword evidence="7" id="KW-0408">Iron</keyword>
<comment type="cofactor">
    <cofactor evidence="1 10">
        <name>pyridoxal 5'-phosphate</name>
        <dbReference type="ChEBI" id="CHEBI:597326"/>
    </cofactor>
</comment>
<keyword evidence="4" id="KW-0808">Transferase</keyword>
<dbReference type="Gene3D" id="3.90.1150.10">
    <property type="entry name" value="Aspartate Aminotransferase, domain 1"/>
    <property type="match status" value="1"/>
</dbReference>
<feature type="coiled-coil region" evidence="11">
    <location>
        <begin position="252"/>
        <end position="279"/>
    </location>
</feature>
<dbReference type="PIRSF" id="PIRSF005572">
    <property type="entry name" value="NifS"/>
    <property type="match status" value="1"/>
</dbReference>
<evidence type="ECO:0000256" key="11">
    <source>
        <dbReference type="SAM" id="Coils"/>
    </source>
</evidence>
<dbReference type="PROSITE" id="PS00595">
    <property type="entry name" value="AA_TRANSFER_CLASS_5"/>
    <property type="match status" value="1"/>
</dbReference>
<dbReference type="InterPro" id="IPR000192">
    <property type="entry name" value="Aminotrans_V_dom"/>
</dbReference>
<dbReference type="GO" id="GO:0051536">
    <property type="term" value="F:iron-sulfur cluster binding"/>
    <property type="evidence" value="ECO:0007669"/>
    <property type="project" value="UniProtKB-KW"/>
</dbReference>
<sequence length="394" mass="42471">MQIYLDYSATTPPRPEVIAAMESAMQDGWGNPSSLHHWGSQAATIMETARMQVAELIGADADAIAFTASGTEANNLAIMGVAQQYRKPRHMIISAVEHSAIEKPVAQLEQWGWQITRLPVDNYGQVSPADLSTAIRKDTVLVSVIYGQSEVGTVQPIPELAAVIQAMAPLSRPIFHSDAVQVAGRLPIDVQQLEIDLLSLSSHKIYGPQGAGALYVKPGTELVPLIRGGGQENQLRSGTQAVPTIAGFGEAAKLARQELEQEQQRLLKLRDRLIEQLQDHPELVLTGHPEQRLPHHVSFYLPNADGERVTGKTLVRQLNLAGIGISAGSACHSGTLTPSPILKSMGFHNAAAKTGIRLTLGHQTTESDVDWAAMVLKQIIDRVMASQLVTAGSK</sequence>
<evidence type="ECO:0000256" key="3">
    <source>
        <dbReference type="ARBA" id="ARBA00012239"/>
    </source>
</evidence>
<evidence type="ECO:0000256" key="2">
    <source>
        <dbReference type="ARBA" id="ARBA00006490"/>
    </source>
</evidence>
<evidence type="ECO:0000256" key="7">
    <source>
        <dbReference type="ARBA" id="ARBA00023004"/>
    </source>
</evidence>
<evidence type="ECO:0000256" key="9">
    <source>
        <dbReference type="ARBA" id="ARBA00050776"/>
    </source>
</evidence>
<keyword evidence="5" id="KW-0479">Metal-binding</keyword>
<gene>
    <name evidence="13" type="ORF">IXB50_06185</name>
</gene>
<dbReference type="Pfam" id="PF00266">
    <property type="entry name" value="Aminotran_5"/>
    <property type="match status" value="1"/>
</dbReference>
<dbReference type="GO" id="GO:0046872">
    <property type="term" value="F:metal ion binding"/>
    <property type="evidence" value="ECO:0007669"/>
    <property type="project" value="UniProtKB-KW"/>
</dbReference>
<reference evidence="13" key="1">
    <citation type="submission" date="2020-11" db="EMBL/GenBank/DDBJ databases">
        <authorList>
            <person name="Konstantinou D."/>
            <person name="Gkelis S."/>
            <person name="Popin R."/>
            <person name="Fewer D."/>
            <person name="Sivonen K."/>
        </authorList>
    </citation>
    <scope>NUCLEOTIDE SEQUENCE</scope>
    <source>
        <strain evidence="13">TAU-MAC 1115</strain>
    </source>
</reference>
<proteinExistence type="inferred from homology"/>
<keyword evidence="14" id="KW-1185">Reference proteome</keyword>
<dbReference type="InterPro" id="IPR020578">
    <property type="entry name" value="Aminotrans_V_PyrdxlP_BS"/>
</dbReference>
<dbReference type="SUPFAM" id="SSF53383">
    <property type="entry name" value="PLP-dependent transferases"/>
    <property type="match status" value="1"/>
</dbReference>
<comment type="similarity">
    <text evidence="2">Belongs to the class-V pyridoxal-phosphate-dependent aminotransferase family. NifS/IscS subfamily.</text>
</comment>
<evidence type="ECO:0000313" key="14">
    <source>
        <dbReference type="Proteomes" id="UP000717364"/>
    </source>
</evidence>